<dbReference type="Pfam" id="PF00668">
    <property type="entry name" value="Condensation"/>
    <property type="match status" value="1"/>
</dbReference>
<evidence type="ECO:0000256" key="3">
    <source>
        <dbReference type="ARBA" id="ARBA00022553"/>
    </source>
</evidence>
<gene>
    <name evidence="5" type="ORF">ANSO36C_55140</name>
</gene>
<dbReference type="InterPro" id="IPR023213">
    <property type="entry name" value="CAT-like_dom_sf"/>
</dbReference>
<dbReference type="InterPro" id="IPR020806">
    <property type="entry name" value="PKS_PP-bd"/>
</dbReference>
<dbReference type="CDD" id="cd19531">
    <property type="entry name" value="LCL_NRPS-like"/>
    <property type="match status" value="1"/>
</dbReference>
<evidence type="ECO:0000259" key="4">
    <source>
        <dbReference type="PROSITE" id="PS50075"/>
    </source>
</evidence>
<dbReference type="Pfam" id="PF00501">
    <property type="entry name" value="AMP-binding"/>
    <property type="match status" value="1"/>
</dbReference>
<dbReference type="SUPFAM" id="SSF56801">
    <property type="entry name" value="Acetyl-CoA synthetase-like"/>
    <property type="match status" value="1"/>
</dbReference>
<dbReference type="Gene3D" id="3.40.50.980">
    <property type="match status" value="2"/>
</dbReference>
<dbReference type="SMART" id="SM00823">
    <property type="entry name" value="PKS_PP"/>
    <property type="match status" value="2"/>
</dbReference>
<reference evidence="5" key="1">
    <citation type="submission" date="2022-04" db="EMBL/GenBank/DDBJ databases">
        <title>Complete genome sequence of a cyanobacterium, Nostoc sp. SO-36, isolated in Antarctica.</title>
        <authorList>
            <person name="Kanesaki Y."/>
            <person name="Effendi D."/>
            <person name="Sakamoto T."/>
            <person name="Ohtani S."/>
            <person name="Awai K."/>
        </authorList>
    </citation>
    <scope>NUCLEOTIDE SEQUENCE</scope>
    <source>
        <strain evidence="5">SO-36</strain>
    </source>
</reference>
<evidence type="ECO:0000313" key="6">
    <source>
        <dbReference type="Proteomes" id="UP001055453"/>
    </source>
</evidence>
<keyword evidence="2" id="KW-0596">Phosphopantetheine</keyword>
<dbReference type="PANTHER" id="PTHR45527:SF1">
    <property type="entry name" value="FATTY ACID SYNTHASE"/>
    <property type="match status" value="1"/>
</dbReference>
<dbReference type="InterPro" id="IPR025110">
    <property type="entry name" value="AMP-bd_C"/>
</dbReference>
<dbReference type="PROSITE" id="PS00455">
    <property type="entry name" value="AMP_BINDING"/>
    <property type="match status" value="1"/>
</dbReference>
<keyword evidence="3" id="KW-0597">Phosphoprotein</keyword>
<dbReference type="Gene3D" id="3.30.300.30">
    <property type="match status" value="1"/>
</dbReference>
<evidence type="ECO:0000256" key="1">
    <source>
        <dbReference type="ARBA" id="ARBA00001957"/>
    </source>
</evidence>
<sequence length="1151" mass="129064">MLVNIWTEILGIENIGIHHNFFNLGGHSLLATRLVAQIRQVFQIELPLRRIFEKPTIAGLAKDIEKASKANLGVELTKIEPIERSPHLPLSFAQQRLWFLAELEPNSASYNIPIAVHLQGQLNVEVLQQSFNEIINRHEALQTNFHTIEGQAIAVISEAAPFILTIFDISNLPANQLEAEVKQQALQEAQTPFDLKKDLLLRVKLLRLGEEEHVVLLTMQHIVSDGWSTGILVQELATLYEAFCNGELLSPLPPLPIQYVDFAAWQRQWLQGEVLETQMAYWRKQLADAPKVLELPTDYPRPAIQTFRGATYSFNLSHQLSLALNKLSQQQGSTLFMTLLAAFQSLLYRYTGSEDIAIGSPIANRNRAEIEGLIGVFINTLVLRTNLAGNPTFAELLKRVREVALGAYAHQDLPFELLVEELQPQRDLSHTPLFQVMFVLQNAPMSALELPNLTLTILESDSGTAQFDLSLDMTETESGLIGSLEYNTDLFQESTIRRMAGHLETLLEGIVVNSQQRLSQLPLLTASEHQLLREWNNTEVVYPVDKCIHELFEQQVERTPDAVAVVYVDGQSPASRSRSVSDRRRVNQQLTYRELNTKANQLAHYLRSQGVNKNLLVGICVDRSIEMIVALLGVLKAGRAYVPLDPAYPQERIADILADTELGFLLTQEQFLDKLLVYTGKTISLDTDWPLIATHNTANPISDVHLNNLAYIIYTSGSTGKPKGVMIEHRSVMNFVITTIDKYGINASDKVLQFASICFDTSIEEIFPCLSVGATLVLRTEEMLNSSEDFWQCCQKWQLTVVDLPTAYWHQLVAELNTGDSRIPEGLRTVIIGGEEVQLEKVQHWYSCVAHLSQPPQLFNSYGPTEATVVTTLECLTPAATSVSIGRPISNAQVYVLDKYLQPLPIGVPGELHIGGAGLARGYWQRPELTAEKFIEVSSPTLKLYKTGDLVRFRTDGNLEYLGRVDNQVKIRGFRIELSEIETVLRQHPQVSQAVAIAHEDIPGQKRLVAYFLPQVSPPTIDELRDFLKQKLPNYMIPAAFMVLESIPMTPNRKVDYRALPTPEFSQSSEDKFIAPRTLIEEKLVAIWSEVLRVEKVGIHDNFFALGGDSILSLQVISKANQAGLHLTPKQLFQHQTIAELATVTSTNTQF</sequence>
<organism evidence="5 6">
    <name type="scientific">Nostoc cf. commune SO-36</name>
    <dbReference type="NCBI Taxonomy" id="449208"/>
    <lineage>
        <taxon>Bacteria</taxon>
        <taxon>Bacillati</taxon>
        <taxon>Cyanobacteriota</taxon>
        <taxon>Cyanophyceae</taxon>
        <taxon>Nostocales</taxon>
        <taxon>Nostocaceae</taxon>
        <taxon>Nostoc</taxon>
    </lineage>
</organism>
<dbReference type="Gene3D" id="1.10.1200.10">
    <property type="entry name" value="ACP-like"/>
    <property type="match status" value="2"/>
</dbReference>
<proteinExistence type="predicted"/>
<dbReference type="Proteomes" id="UP001055453">
    <property type="component" value="Chromosome"/>
</dbReference>
<dbReference type="PROSITE" id="PS00012">
    <property type="entry name" value="PHOSPHOPANTETHEINE"/>
    <property type="match status" value="1"/>
</dbReference>
<dbReference type="InterPro" id="IPR045851">
    <property type="entry name" value="AMP-bd_C_sf"/>
</dbReference>
<dbReference type="InterPro" id="IPR020459">
    <property type="entry name" value="AMP-binding"/>
</dbReference>
<dbReference type="Pfam" id="PF13193">
    <property type="entry name" value="AMP-binding_C"/>
    <property type="match status" value="1"/>
</dbReference>
<dbReference type="PROSITE" id="PS50075">
    <property type="entry name" value="CARRIER"/>
    <property type="match status" value="2"/>
</dbReference>
<dbReference type="Gene3D" id="2.30.38.10">
    <property type="entry name" value="Luciferase, Domain 3"/>
    <property type="match status" value="1"/>
</dbReference>
<dbReference type="Gene3D" id="3.30.559.10">
    <property type="entry name" value="Chloramphenicol acetyltransferase-like domain"/>
    <property type="match status" value="1"/>
</dbReference>
<evidence type="ECO:0000313" key="5">
    <source>
        <dbReference type="EMBL" id="BDI19712.1"/>
    </source>
</evidence>
<dbReference type="NCBIfam" id="TIGR01733">
    <property type="entry name" value="AA-adenyl-dom"/>
    <property type="match status" value="1"/>
</dbReference>
<dbReference type="InterPro" id="IPR020845">
    <property type="entry name" value="AMP-binding_CS"/>
</dbReference>
<dbReference type="InterPro" id="IPR000873">
    <property type="entry name" value="AMP-dep_synth/lig_dom"/>
</dbReference>
<feature type="domain" description="Carrier" evidence="4">
    <location>
        <begin position="1075"/>
        <end position="1149"/>
    </location>
</feature>
<dbReference type="EMBL" id="AP025732">
    <property type="protein sequence ID" value="BDI19712.1"/>
    <property type="molecule type" value="Genomic_DNA"/>
</dbReference>
<dbReference type="InterPro" id="IPR006162">
    <property type="entry name" value="Ppantetheine_attach_site"/>
</dbReference>
<comment type="cofactor">
    <cofactor evidence="1">
        <name>pantetheine 4'-phosphate</name>
        <dbReference type="ChEBI" id="CHEBI:47942"/>
    </cofactor>
</comment>
<keyword evidence="6" id="KW-1185">Reference proteome</keyword>
<dbReference type="RefSeq" id="WP_323374520.1">
    <property type="nucleotide sequence ID" value="NZ_AP025732.1"/>
</dbReference>
<dbReference type="SUPFAM" id="SSF47336">
    <property type="entry name" value="ACP-like"/>
    <property type="match status" value="2"/>
</dbReference>
<dbReference type="InterPro" id="IPR036736">
    <property type="entry name" value="ACP-like_sf"/>
</dbReference>
<dbReference type="SUPFAM" id="SSF52777">
    <property type="entry name" value="CoA-dependent acyltransferases"/>
    <property type="match status" value="2"/>
</dbReference>
<name>A0ABN6QCN6_NOSCO</name>
<feature type="domain" description="Carrier" evidence="4">
    <location>
        <begin position="1"/>
        <end position="68"/>
    </location>
</feature>
<dbReference type="PRINTS" id="PR00154">
    <property type="entry name" value="AMPBINDING"/>
</dbReference>
<evidence type="ECO:0000256" key="2">
    <source>
        <dbReference type="ARBA" id="ARBA00022450"/>
    </source>
</evidence>
<dbReference type="Gene3D" id="3.30.559.30">
    <property type="entry name" value="Nonribosomal peptide synthetase, condensation domain"/>
    <property type="match status" value="1"/>
</dbReference>
<dbReference type="InterPro" id="IPR010071">
    <property type="entry name" value="AA_adenyl_dom"/>
</dbReference>
<accession>A0ABN6QCN6</accession>
<dbReference type="InterPro" id="IPR009081">
    <property type="entry name" value="PP-bd_ACP"/>
</dbReference>
<dbReference type="Pfam" id="PF00550">
    <property type="entry name" value="PP-binding"/>
    <property type="match status" value="2"/>
</dbReference>
<dbReference type="PANTHER" id="PTHR45527">
    <property type="entry name" value="NONRIBOSOMAL PEPTIDE SYNTHETASE"/>
    <property type="match status" value="1"/>
</dbReference>
<protein>
    <recommendedName>
        <fullName evidence="4">Carrier domain-containing protein</fullName>
    </recommendedName>
</protein>
<dbReference type="InterPro" id="IPR001242">
    <property type="entry name" value="Condensation_dom"/>
</dbReference>